<keyword evidence="4" id="KW-0472">Membrane</keyword>
<proteinExistence type="predicted"/>
<dbReference type="InterPro" id="IPR018247">
    <property type="entry name" value="EF_Hand_1_Ca_BS"/>
</dbReference>
<evidence type="ECO:0000313" key="7">
    <source>
        <dbReference type="Proteomes" id="UP000660262"/>
    </source>
</evidence>
<dbReference type="GO" id="GO:0016020">
    <property type="term" value="C:membrane"/>
    <property type="evidence" value="ECO:0007669"/>
    <property type="project" value="UniProtKB-SubCell"/>
</dbReference>
<dbReference type="PROSITE" id="PS00018">
    <property type="entry name" value="EF_HAND_1"/>
    <property type="match status" value="1"/>
</dbReference>
<feature type="domain" description="EF-hand" evidence="5">
    <location>
        <begin position="59"/>
        <end position="94"/>
    </location>
</feature>
<protein>
    <recommendedName>
        <fullName evidence="5">EF-hand domain-containing protein</fullName>
    </recommendedName>
</protein>
<evidence type="ECO:0000256" key="4">
    <source>
        <dbReference type="ARBA" id="ARBA00023136"/>
    </source>
</evidence>
<dbReference type="InterPro" id="IPR002048">
    <property type="entry name" value="EF_hand_dom"/>
</dbReference>
<dbReference type="Gene3D" id="1.10.238.10">
    <property type="entry name" value="EF-hand"/>
    <property type="match status" value="1"/>
</dbReference>
<dbReference type="PANTHER" id="PTHR21706">
    <property type="entry name" value="TRANSMEMBRANE PROTEIN 65"/>
    <property type="match status" value="1"/>
</dbReference>
<comment type="subcellular location">
    <subcellularLocation>
        <location evidence="1">Membrane</location>
        <topology evidence="1">Multi-pass membrane protein</topology>
    </subcellularLocation>
</comment>
<dbReference type="PROSITE" id="PS50222">
    <property type="entry name" value="EF_HAND_2"/>
    <property type="match status" value="1"/>
</dbReference>
<evidence type="ECO:0000259" key="5">
    <source>
        <dbReference type="PROSITE" id="PS50222"/>
    </source>
</evidence>
<dbReference type="GO" id="GO:0005509">
    <property type="term" value="F:calcium ion binding"/>
    <property type="evidence" value="ECO:0007669"/>
    <property type="project" value="InterPro"/>
</dbReference>
<keyword evidence="3" id="KW-1133">Transmembrane helix</keyword>
<keyword evidence="7" id="KW-1185">Reference proteome</keyword>
<keyword evidence="2" id="KW-0812">Transmembrane</keyword>
<evidence type="ECO:0000256" key="1">
    <source>
        <dbReference type="ARBA" id="ARBA00004141"/>
    </source>
</evidence>
<dbReference type="OrthoDB" id="430821at2759"/>
<accession>A0A830HIE0</accession>
<dbReference type="Proteomes" id="UP000660262">
    <property type="component" value="Unassembled WGS sequence"/>
</dbReference>
<reference evidence="6" key="1">
    <citation type="submission" date="2020-10" db="EMBL/GenBank/DDBJ databases">
        <title>Unveiling of a novel bifunctional photoreceptor, Dualchrome1, isolated from a cosmopolitan green alga.</title>
        <authorList>
            <person name="Suzuki S."/>
            <person name="Kawachi M."/>
        </authorList>
    </citation>
    <scope>NUCLEOTIDE SEQUENCE</scope>
    <source>
        <strain evidence="6">NIES 2893</strain>
    </source>
</reference>
<organism evidence="6 7">
    <name type="scientific">Pycnococcus provasolii</name>
    <dbReference type="NCBI Taxonomy" id="41880"/>
    <lineage>
        <taxon>Eukaryota</taxon>
        <taxon>Viridiplantae</taxon>
        <taxon>Chlorophyta</taxon>
        <taxon>Pseudoscourfieldiophyceae</taxon>
        <taxon>Pseudoscourfieldiales</taxon>
        <taxon>Pycnococcaceae</taxon>
        <taxon>Pycnococcus</taxon>
    </lineage>
</organism>
<comment type="caution">
    <text evidence="6">The sequence shown here is derived from an EMBL/GenBank/DDBJ whole genome shotgun (WGS) entry which is preliminary data.</text>
</comment>
<dbReference type="Pfam" id="PF10507">
    <property type="entry name" value="TMEM65"/>
    <property type="match status" value="1"/>
</dbReference>
<dbReference type="EMBL" id="BNJQ01000010">
    <property type="protein sequence ID" value="GHP05381.1"/>
    <property type="molecule type" value="Genomic_DNA"/>
</dbReference>
<evidence type="ECO:0000256" key="3">
    <source>
        <dbReference type="ARBA" id="ARBA00022989"/>
    </source>
</evidence>
<gene>
    <name evidence="6" type="ORF">PPROV_000413200</name>
</gene>
<name>A0A830HIE0_9CHLO</name>
<dbReference type="InterPro" id="IPR019537">
    <property type="entry name" value="TMEM65"/>
</dbReference>
<dbReference type="GO" id="GO:0005739">
    <property type="term" value="C:mitochondrion"/>
    <property type="evidence" value="ECO:0007669"/>
    <property type="project" value="TreeGrafter"/>
</dbReference>
<dbReference type="AlphaFoldDB" id="A0A830HIE0"/>
<sequence>MPKHHSAGLDAATRTSVSSTALALSTDESSVSDSTAQQLVSQLSKGGKRALARALGVKEGQMESISAFEMMDLDGDGTVTKKEYDQFVLERAKSQSMPLTFTQKAQVVMRGAVEMFGFGFTDNTIMLTCGAAIERALGPTFGITGFAAAACGNLISDSCGVVSTTTINNVTAPFLPDIGLSETQERFASTQALAQTGQIGGVMVGGVFGCWPLLAKRVSNRWKGAASVSAAANPAISRAARMKDMRLAVGAAVLFAVVEMHRMEKRRDDLRKANDTKA</sequence>
<evidence type="ECO:0000256" key="2">
    <source>
        <dbReference type="ARBA" id="ARBA00022692"/>
    </source>
</evidence>
<evidence type="ECO:0000313" key="6">
    <source>
        <dbReference type="EMBL" id="GHP05381.1"/>
    </source>
</evidence>
<dbReference type="PANTHER" id="PTHR21706:SF15">
    <property type="entry name" value="TRANSMEMBRANE PROTEIN 65"/>
    <property type="match status" value="1"/>
</dbReference>